<dbReference type="PROSITE" id="PS51257">
    <property type="entry name" value="PROKAR_LIPOPROTEIN"/>
    <property type="match status" value="1"/>
</dbReference>
<dbReference type="InterPro" id="IPR045956">
    <property type="entry name" value="DUF6376"/>
</dbReference>
<proteinExistence type="predicted"/>
<evidence type="ECO:0000313" key="2">
    <source>
        <dbReference type="EMBL" id="TNJ56917.1"/>
    </source>
</evidence>
<reference evidence="2 3" key="1">
    <citation type="submission" date="2019-05" db="EMBL/GenBank/DDBJ databases">
        <title>We sequenced the genome of Paenibacillus hemerocallicola KCTC 33185 for further insight into its adaptation and study the phylogeny of Paenibacillus.</title>
        <authorList>
            <person name="Narsing Rao M.P."/>
        </authorList>
    </citation>
    <scope>NUCLEOTIDE SEQUENCE [LARGE SCALE GENOMIC DNA]</scope>
    <source>
        <strain evidence="2 3">KCTC 33185</strain>
    </source>
</reference>
<accession>A0A5C4SWJ0</accession>
<keyword evidence="3" id="KW-1185">Reference proteome</keyword>
<gene>
    <name evidence="2" type="ORF">FE784_38690</name>
</gene>
<name>A0A5C4SWJ0_9BACL</name>
<sequence>MRKTTIGIVLAAVLALSMLAGCGLLNDINQTVDYVNDTAAYVNETTSFVTGAAALAEQAVLNEAAREQLRRKLEEMKASIAEFNKKEPPEIAEAIHKQLLSYNETLQQKLNAYSEQIRGGNWSESLWNGSGIAEAVAPITALLDKIKSLNP</sequence>
<keyword evidence="1" id="KW-0175">Coiled coil</keyword>
<evidence type="ECO:0000256" key="1">
    <source>
        <dbReference type="SAM" id="Coils"/>
    </source>
</evidence>
<dbReference type="OrthoDB" id="2607309at2"/>
<comment type="caution">
    <text evidence="2">The sequence shown here is derived from an EMBL/GenBank/DDBJ whole genome shotgun (WGS) entry which is preliminary data.</text>
</comment>
<dbReference type="Proteomes" id="UP000307943">
    <property type="component" value="Unassembled WGS sequence"/>
</dbReference>
<feature type="coiled-coil region" evidence="1">
    <location>
        <begin position="55"/>
        <end position="86"/>
    </location>
</feature>
<evidence type="ECO:0008006" key="4">
    <source>
        <dbReference type="Google" id="ProtNLM"/>
    </source>
</evidence>
<dbReference type="EMBL" id="VDCQ01000105">
    <property type="protein sequence ID" value="TNJ56917.1"/>
    <property type="molecule type" value="Genomic_DNA"/>
</dbReference>
<evidence type="ECO:0000313" key="3">
    <source>
        <dbReference type="Proteomes" id="UP000307943"/>
    </source>
</evidence>
<organism evidence="2 3">
    <name type="scientific">Paenibacillus hemerocallicola</name>
    <dbReference type="NCBI Taxonomy" id="1172614"/>
    <lineage>
        <taxon>Bacteria</taxon>
        <taxon>Bacillati</taxon>
        <taxon>Bacillota</taxon>
        <taxon>Bacilli</taxon>
        <taxon>Bacillales</taxon>
        <taxon>Paenibacillaceae</taxon>
        <taxon>Paenibacillus</taxon>
    </lineage>
</organism>
<dbReference type="AlphaFoldDB" id="A0A5C4SWJ0"/>
<protein>
    <recommendedName>
        <fullName evidence="4">Lipoprotein</fullName>
    </recommendedName>
</protein>
<dbReference type="RefSeq" id="WP_139607641.1">
    <property type="nucleotide sequence ID" value="NZ_VDCQ01000105.1"/>
</dbReference>
<dbReference type="Pfam" id="PF19903">
    <property type="entry name" value="DUF6376"/>
    <property type="match status" value="1"/>
</dbReference>